<evidence type="ECO:0000256" key="1">
    <source>
        <dbReference type="SAM" id="Phobius"/>
    </source>
</evidence>
<keyword evidence="1" id="KW-0472">Membrane</keyword>
<feature type="transmembrane region" description="Helical" evidence="1">
    <location>
        <begin position="12"/>
        <end position="36"/>
    </location>
</feature>
<keyword evidence="1" id="KW-0812">Transmembrane</keyword>
<reference evidence="2 3" key="1">
    <citation type="journal article" date="2017" name="ISME J.">
        <title>Energy and carbon metabolisms in a deep terrestrial subsurface fluid microbial community.</title>
        <authorList>
            <person name="Momper L."/>
            <person name="Jungbluth S.P."/>
            <person name="Lee M.D."/>
            <person name="Amend J.P."/>
        </authorList>
    </citation>
    <scope>NUCLEOTIDE SEQUENCE [LARGE SCALE GENOMIC DNA]</scope>
    <source>
        <strain evidence="2">SURF_46</strain>
    </source>
</reference>
<evidence type="ECO:0000313" key="3">
    <source>
        <dbReference type="Proteomes" id="UP000265540"/>
    </source>
</evidence>
<name>A0A3A4ZFU3_UNCKA</name>
<keyword evidence="1" id="KW-1133">Transmembrane helix</keyword>
<dbReference type="Proteomes" id="UP000265540">
    <property type="component" value="Unassembled WGS sequence"/>
</dbReference>
<dbReference type="AlphaFoldDB" id="A0A3A4ZFU3"/>
<dbReference type="EMBL" id="QZJF01000005">
    <property type="protein sequence ID" value="RJR28025.1"/>
    <property type="molecule type" value="Genomic_DNA"/>
</dbReference>
<accession>A0A3A4ZFU3</accession>
<evidence type="ECO:0000313" key="2">
    <source>
        <dbReference type="EMBL" id="RJR28025.1"/>
    </source>
</evidence>
<organism evidence="2 3">
    <name type="scientific">candidate division WWE3 bacterium</name>
    <dbReference type="NCBI Taxonomy" id="2053526"/>
    <lineage>
        <taxon>Bacteria</taxon>
        <taxon>Katanobacteria</taxon>
    </lineage>
</organism>
<protein>
    <submittedName>
        <fullName evidence="2">Uncharacterized protein</fullName>
    </submittedName>
</protein>
<sequence>MVQTLLKLTRKIVVPFLLSCLFLGVLGFGVTLIIAFDNYKQDLVFNDIEHTRNLLHKAYDYATLYTTKSLAVEEMYSHALIRSPEGHEVVRLFEDNLNTNLKKSVELTTEAKNTNPRVWSKLTELLDKRLSEKLKLVDIEEDYIAKMRLYEQQEMSDEEWNNYSQKTYPALIDEWNQLSQNNTQFNIDNKIELNPPYEELDNIAISKYKPTLTGLFKDFWGGNPEVTESYEDTEPYPIITYLSDDHGNETKLSEYNKYSGIETFNNNDFPTPLKVGDYIFIGVGTQDLVERKMFYKFSSNSGMFNKYYSEKRPENEGFTEKGYFLYKVQEQDNNSTDGKLKIEVIIKSDGDTHRLKQEGIDDRISGTYPIQL</sequence>
<gene>
    <name evidence="2" type="ORF">C4561_00780</name>
</gene>
<comment type="caution">
    <text evidence="2">The sequence shown here is derived from an EMBL/GenBank/DDBJ whole genome shotgun (WGS) entry which is preliminary data.</text>
</comment>
<proteinExistence type="predicted"/>